<dbReference type="Gene3D" id="1.25.40.20">
    <property type="entry name" value="Ankyrin repeat-containing domain"/>
    <property type="match status" value="1"/>
</dbReference>
<feature type="compositionally biased region" description="Basic residues" evidence="2">
    <location>
        <begin position="162"/>
        <end position="172"/>
    </location>
</feature>
<dbReference type="PANTHER" id="PTHR20923">
    <property type="entry name" value="BAT4 PROTEIN-RELATED"/>
    <property type="match status" value="1"/>
</dbReference>
<dbReference type="SMART" id="SM00443">
    <property type="entry name" value="G_patch"/>
    <property type="match status" value="1"/>
</dbReference>
<dbReference type="PROSITE" id="PS50297">
    <property type="entry name" value="ANK_REP_REGION"/>
    <property type="match status" value="1"/>
</dbReference>
<evidence type="ECO:0000256" key="2">
    <source>
        <dbReference type="SAM" id="MobiDB-lite"/>
    </source>
</evidence>
<feature type="region of interest" description="Disordered" evidence="2">
    <location>
        <begin position="429"/>
        <end position="451"/>
    </location>
</feature>
<dbReference type="PROSITE" id="PS50174">
    <property type="entry name" value="G_PATCH"/>
    <property type="match status" value="1"/>
</dbReference>
<feature type="domain" description="G-patch" evidence="3">
    <location>
        <begin position="389"/>
        <end position="435"/>
    </location>
</feature>
<feature type="repeat" description="ANK" evidence="1">
    <location>
        <begin position="290"/>
        <end position="322"/>
    </location>
</feature>
<dbReference type="GO" id="GO:0003676">
    <property type="term" value="F:nucleic acid binding"/>
    <property type="evidence" value="ECO:0007669"/>
    <property type="project" value="InterPro"/>
</dbReference>
<dbReference type="Pfam" id="PF12796">
    <property type="entry name" value="Ank_2"/>
    <property type="match status" value="1"/>
</dbReference>
<dbReference type="PROSITE" id="PS50088">
    <property type="entry name" value="ANK_REPEAT"/>
    <property type="match status" value="2"/>
</dbReference>
<feature type="region of interest" description="Disordered" evidence="2">
    <location>
        <begin position="136"/>
        <end position="226"/>
    </location>
</feature>
<accession>A0A0N7ZCF9</accession>
<keyword evidence="1" id="KW-0040">ANK repeat</keyword>
<reference evidence="4" key="1">
    <citation type="submission" date="2015-09" db="EMBL/GenBank/DDBJ databases">
        <title>Scylla olivacea transcriptome.</title>
        <authorList>
            <person name="Ikhwanuddin M."/>
        </authorList>
    </citation>
    <scope>NUCLEOTIDE SEQUENCE</scope>
</reference>
<proteinExistence type="predicted"/>
<feature type="compositionally biased region" description="Basic and acidic residues" evidence="2">
    <location>
        <begin position="174"/>
        <end position="195"/>
    </location>
</feature>
<name>A0A0N7ZCF9_SCYOL</name>
<evidence type="ECO:0000259" key="3">
    <source>
        <dbReference type="PROSITE" id="PS50174"/>
    </source>
</evidence>
<dbReference type="InterPro" id="IPR036770">
    <property type="entry name" value="Ankyrin_rpt-contain_sf"/>
</dbReference>
<protein>
    <recommendedName>
        <fullName evidence="3">G-patch domain-containing protein</fullName>
    </recommendedName>
</protein>
<feature type="compositionally biased region" description="Basic and acidic residues" evidence="2">
    <location>
        <begin position="151"/>
        <end position="161"/>
    </location>
</feature>
<dbReference type="AlphaFoldDB" id="A0A0N7ZCF9"/>
<dbReference type="EMBL" id="GDRN01067662">
    <property type="protein sequence ID" value="JAI64336.1"/>
    <property type="molecule type" value="Transcribed_RNA"/>
</dbReference>
<evidence type="ECO:0000313" key="4">
    <source>
        <dbReference type="EMBL" id="JAI64336.1"/>
    </source>
</evidence>
<organism evidence="4">
    <name type="scientific">Scylla olivacea</name>
    <name type="common">Orange mud crab</name>
    <name type="synonym">Cancer olivacea</name>
    <dbReference type="NCBI Taxonomy" id="85551"/>
    <lineage>
        <taxon>Eukaryota</taxon>
        <taxon>Metazoa</taxon>
        <taxon>Ecdysozoa</taxon>
        <taxon>Arthropoda</taxon>
        <taxon>Crustacea</taxon>
        <taxon>Multicrustacea</taxon>
        <taxon>Malacostraca</taxon>
        <taxon>Eumalacostraca</taxon>
        <taxon>Eucarida</taxon>
        <taxon>Decapoda</taxon>
        <taxon>Pleocyemata</taxon>
        <taxon>Brachyura</taxon>
        <taxon>Eubrachyura</taxon>
        <taxon>Portunoidea</taxon>
        <taxon>Portunidae</taxon>
        <taxon>Portuninae</taxon>
        <taxon>Scylla</taxon>
    </lineage>
</organism>
<dbReference type="InterPro" id="IPR002110">
    <property type="entry name" value="Ankyrin_rpt"/>
</dbReference>
<dbReference type="PANTHER" id="PTHR20923:SF1">
    <property type="entry name" value="G PATCH DOMAIN AND ANKYRIN REPEAT-CONTAINING PROTEIN 1"/>
    <property type="match status" value="1"/>
</dbReference>
<evidence type="ECO:0000256" key="1">
    <source>
        <dbReference type="PROSITE-ProRule" id="PRU00023"/>
    </source>
</evidence>
<dbReference type="InterPro" id="IPR000467">
    <property type="entry name" value="G_patch_dom"/>
</dbReference>
<feature type="compositionally biased region" description="Basic and acidic residues" evidence="2">
    <location>
        <begin position="1"/>
        <end position="73"/>
    </location>
</feature>
<dbReference type="SMART" id="SM00248">
    <property type="entry name" value="ANK"/>
    <property type="match status" value="2"/>
</dbReference>
<feature type="region of interest" description="Disordered" evidence="2">
    <location>
        <begin position="313"/>
        <end position="345"/>
    </location>
</feature>
<feature type="region of interest" description="Disordered" evidence="2">
    <location>
        <begin position="1"/>
        <end position="81"/>
    </location>
</feature>
<feature type="compositionally biased region" description="Polar residues" evidence="2">
    <location>
        <begin position="196"/>
        <end position="207"/>
    </location>
</feature>
<dbReference type="InterPro" id="IPR039146">
    <property type="entry name" value="GPANK1"/>
</dbReference>
<sequence length="494" mass="56254">MADNKVNKDHDRERRDRIADNKVNKDHDRERRDRIADNKVNKDHDRERRGRMAEERSKEDNREKTTKDREHEGTQQPLWNPSAPYLKWKVFVRGKDSTLQGRGTCGDEQEDSEEDHLIPAHGEATRSFYENIVRQGDTQRDRRQGHSSTDTCREGDTERGSHTHKHGHRQTHTRGQDTKERDRHRKTDLTKDRQPDTCTQDTTNSAHVSLPHTQPTHTPPLGPQHTHTALRLAQNGNTAGLSTMLDEGLNVNTRDSYGWSLLMVAACAGAADTVRTLLTRGARTGYRDARGNTALYLATMRGHREVTEMLIKANKRTNKQTVRRVGRESRENSSTGSSSSGREEEEEEYFCDTCEVLVKERERTRHKASIVHQFKTTTGLTRTQYGIPPSNRGYQLLVGQGWDADGGLGSEQQGLKFPVKTVLKRDRKGLGAGQGMPRVTHFGPGDAGAVKRTRGSVGRVERIATISRREARQRKVKEQKEEIRLRRMLNEPDF</sequence>
<feature type="repeat" description="ANK" evidence="1">
    <location>
        <begin position="257"/>
        <end position="289"/>
    </location>
</feature>
<feature type="compositionally biased region" description="Basic residues" evidence="2">
    <location>
        <begin position="313"/>
        <end position="324"/>
    </location>
</feature>
<dbReference type="SUPFAM" id="SSF48403">
    <property type="entry name" value="Ankyrin repeat"/>
    <property type="match status" value="1"/>
</dbReference>
<dbReference type="Pfam" id="PF01585">
    <property type="entry name" value="G-patch"/>
    <property type="match status" value="1"/>
</dbReference>